<evidence type="ECO:0000256" key="2">
    <source>
        <dbReference type="SAM" id="MobiDB-lite"/>
    </source>
</evidence>
<feature type="compositionally biased region" description="Basic and acidic residues" evidence="2">
    <location>
        <begin position="39"/>
        <end position="57"/>
    </location>
</feature>
<keyword evidence="4" id="KW-1185">Reference proteome</keyword>
<organism evidence="3 4">
    <name type="scientific">Pseudoalteromonas haloplanktis</name>
    <name type="common">Alteromonas haloplanktis</name>
    <dbReference type="NCBI Taxonomy" id="228"/>
    <lineage>
        <taxon>Bacteria</taxon>
        <taxon>Pseudomonadati</taxon>
        <taxon>Pseudomonadota</taxon>
        <taxon>Gammaproteobacteria</taxon>
        <taxon>Alteromonadales</taxon>
        <taxon>Pseudoalteromonadaceae</taxon>
        <taxon>Pseudoalteromonas</taxon>
    </lineage>
</organism>
<dbReference type="AlphaFoldDB" id="A0A9W4VUG6"/>
<protein>
    <submittedName>
        <fullName evidence="3">Uncharacterized protein</fullName>
    </submittedName>
</protein>
<reference evidence="3" key="1">
    <citation type="submission" date="2022-07" db="EMBL/GenBank/DDBJ databases">
        <authorList>
            <person name="Criscuolo A."/>
        </authorList>
    </citation>
    <scope>NUCLEOTIDE SEQUENCE</scope>
    <source>
        <strain evidence="3">CIP103197</strain>
    </source>
</reference>
<dbReference type="Proteomes" id="UP001152447">
    <property type="component" value="Unassembled WGS sequence"/>
</dbReference>
<dbReference type="RefSeq" id="WP_262977152.1">
    <property type="nucleotide sequence ID" value="NZ_CAMAPB010000051.1"/>
</dbReference>
<name>A0A9W4VUG6_PSEHA</name>
<feature type="coiled-coil region" evidence="1">
    <location>
        <begin position="68"/>
        <end position="102"/>
    </location>
</feature>
<accession>A0A9W4VUG6</accession>
<sequence>MIQLNKHSAFDIKITAEKTNIAQQTKETTKNQDNADYQLSDRERNKLSGKETQKNSEKTTNSEMPEYIAKMIEQLKELKQLLEEQKEQLTQLQAQSDQEDEAIQAQIEAQANIVSSTQSQVIALVQMISQAMKDAGITDAGALVSAIV</sequence>
<proteinExistence type="predicted"/>
<feature type="compositionally biased region" description="Polar residues" evidence="2">
    <location>
        <begin position="22"/>
        <end position="37"/>
    </location>
</feature>
<feature type="region of interest" description="Disordered" evidence="2">
    <location>
        <begin position="22"/>
        <end position="65"/>
    </location>
</feature>
<dbReference type="EMBL" id="CAMAPB010000051">
    <property type="protein sequence ID" value="CAH9063829.1"/>
    <property type="molecule type" value="Genomic_DNA"/>
</dbReference>
<evidence type="ECO:0000256" key="1">
    <source>
        <dbReference type="SAM" id="Coils"/>
    </source>
</evidence>
<comment type="caution">
    <text evidence="3">The sequence shown here is derived from an EMBL/GenBank/DDBJ whole genome shotgun (WGS) entry which is preliminary data.</text>
</comment>
<evidence type="ECO:0000313" key="4">
    <source>
        <dbReference type="Proteomes" id="UP001152447"/>
    </source>
</evidence>
<evidence type="ECO:0000313" key="3">
    <source>
        <dbReference type="EMBL" id="CAH9063829.1"/>
    </source>
</evidence>
<gene>
    <name evidence="3" type="ORF">PSEHALCIP103_02992</name>
</gene>
<keyword evidence="1" id="KW-0175">Coiled coil</keyword>